<evidence type="ECO:0000256" key="9">
    <source>
        <dbReference type="ARBA" id="ARBA00022840"/>
    </source>
</evidence>
<evidence type="ECO:0000259" key="15">
    <source>
        <dbReference type="Pfam" id="PF23598"/>
    </source>
</evidence>
<dbReference type="InterPro" id="IPR032675">
    <property type="entry name" value="LRR_dom_sf"/>
</dbReference>
<dbReference type="EC" id="2.7.11.1" evidence="2"/>
<evidence type="ECO:0000259" key="14">
    <source>
        <dbReference type="Pfam" id="PF11721"/>
    </source>
</evidence>
<dbReference type="PANTHER" id="PTHR48006">
    <property type="entry name" value="LEUCINE-RICH REPEAT-CONTAINING PROTEIN DDB_G0281931-RELATED"/>
    <property type="match status" value="1"/>
</dbReference>
<protein>
    <recommendedName>
        <fullName evidence="2">non-specific serine/threonine protein kinase</fullName>
        <ecNumber evidence="2">2.7.11.1</ecNumber>
    </recommendedName>
</protein>
<dbReference type="AlphaFoldDB" id="A0AAP0N6M7"/>
<dbReference type="Pfam" id="PF00560">
    <property type="entry name" value="LRR_1"/>
    <property type="match status" value="1"/>
</dbReference>
<evidence type="ECO:0000256" key="1">
    <source>
        <dbReference type="ARBA" id="ARBA00004479"/>
    </source>
</evidence>
<evidence type="ECO:0000256" key="6">
    <source>
        <dbReference type="ARBA" id="ARBA00022729"/>
    </source>
</evidence>
<evidence type="ECO:0000256" key="4">
    <source>
        <dbReference type="ARBA" id="ARBA00022614"/>
    </source>
</evidence>
<keyword evidence="5" id="KW-0808">Transferase</keyword>
<evidence type="ECO:0000256" key="5">
    <source>
        <dbReference type="ARBA" id="ARBA00022679"/>
    </source>
</evidence>
<evidence type="ECO:0000313" key="17">
    <source>
        <dbReference type="Proteomes" id="UP001415857"/>
    </source>
</evidence>
<keyword evidence="3" id="KW-0597">Phosphoprotein</keyword>
<comment type="catalytic activity">
    <reaction evidence="12">
        <text>L-threonyl-[protein] + ATP = O-phospho-L-threonyl-[protein] + ADP + H(+)</text>
        <dbReference type="Rhea" id="RHEA:46608"/>
        <dbReference type="Rhea" id="RHEA-COMP:11060"/>
        <dbReference type="Rhea" id="RHEA-COMP:11605"/>
        <dbReference type="ChEBI" id="CHEBI:15378"/>
        <dbReference type="ChEBI" id="CHEBI:30013"/>
        <dbReference type="ChEBI" id="CHEBI:30616"/>
        <dbReference type="ChEBI" id="CHEBI:61977"/>
        <dbReference type="ChEBI" id="CHEBI:456216"/>
        <dbReference type="EC" id="2.7.11.1"/>
    </reaction>
</comment>
<keyword evidence="11" id="KW-0325">Glycoprotein</keyword>
<comment type="catalytic activity">
    <reaction evidence="13">
        <text>L-seryl-[protein] + ATP = O-phospho-L-seryl-[protein] + ADP + H(+)</text>
        <dbReference type="Rhea" id="RHEA:17989"/>
        <dbReference type="Rhea" id="RHEA-COMP:9863"/>
        <dbReference type="Rhea" id="RHEA-COMP:11604"/>
        <dbReference type="ChEBI" id="CHEBI:15378"/>
        <dbReference type="ChEBI" id="CHEBI:29999"/>
        <dbReference type="ChEBI" id="CHEBI:30616"/>
        <dbReference type="ChEBI" id="CHEBI:83421"/>
        <dbReference type="ChEBI" id="CHEBI:456216"/>
        <dbReference type="EC" id="2.7.11.1"/>
    </reaction>
</comment>
<organism evidence="16 17">
    <name type="scientific">Liquidambar formosana</name>
    <name type="common">Formosan gum</name>
    <dbReference type="NCBI Taxonomy" id="63359"/>
    <lineage>
        <taxon>Eukaryota</taxon>
        <taxon>Viridiplantae</taxon>
        <taxon>Streptophyta</taxon>
        <taxon>Embryophyta</taxon>
        <taxon>Tracheophyta</taxon>
        <taxon>Spermatophyta</taxon>
        <taxon>Magnoliopsida</taxon>
        <taxon>eudicotyledons</taxon>
        <taxon>Gunneridae</taxon>
        <taxon>Pentapetalae</taxon>
        <taxon>Saxifragales</taxon>
        <taxon>Altingiaceae</taxon>
        <taxon>Liquidambar</taxon>
    </lineage>
</organism>
<dbReference type="Gene3D" id="2.60.120.430">
    <property type="entry name" value="Galactose-binding lectin"/>
    <property type="match status" value="1"/>
</dbReference>
<dbReference type="InterPro" id="IPR055414">
    <property type="entry name" value="LRR_R13L4/SHOC2-like"/>
</dbReference>
<dbReference type="Pfam" id="PF11721">
    <property type="entry name" value="Malectin"/>
    <property type="match status" value="1"/>
</dbReference>
<evidence type="ECO:0000256" key="12">
    <source>
        <dbReference type="ARBA" id="ARBA00047899"/>
    </source>
</evidence>
<keyword evidence="6" id="KW-0732">Signal</keyword>
<name>A0AAP0N6M7_LIQFO</name>
<gene>
    <name evidence="16" type="ORF">L1049_009886</name>
</gene>
<keyword evidence="10" id="KW-0675">Receptor</keyword>
<evidence type="ECO:0000256" key="10">
    <source>
        <dbReference type="ARBA" id="ARBA00023170"/>
    </source>
</evidence>
<dbReference type="InterPro" id="IPR001611">
    <property type="entry name" value="Leu-rich_rpt"/>
</dbReference>
<keyword evidence="4" id="KW-0433">Leucine-rich repeat</keyword>
<dbReference type="FunFam" id="3.80.10.10:FF:000383">
    <property type="entry name" value="Leucine-rich repeat receptor protein kinase EMS1"/>
    <property type="match status" value="1"/>
</dbReference>
<keyword evidence="7" id="KW-0677">Repeat</keyword>
<comment type="subcellular location">
    <subcellularLocation>
        <location evidence="1">Membrane</location>
        <topology evidence="1">Single-pass type I membrane protein</topology>
    </subcellularLocation>
</comment>
<evidence type="ECO:0000256" key="2">
    <source>
        <dbReference type="ARBA" id="ARBA00012513"/>
    </source>
</evidence>
<dbReference type="InterPro" id="IPR051824">
    <property type="entry name" value="LRR_Rcpt-Like_S/T_Kinase"/>
</dbReference>
<accession>A0AAP0N6M7</accession>
<evidence type="ECO:0000256" key="8">
    <source>
        <dbReference type="ARBA" id="ARBA00022741"/>
    </source>
</evidence>
<evidence type="ECO:0000256" key="13">
    <source>
        <dbReference type="ARBA" id="ARBA00048679"/>
    </source>
</evidence>
<keyword evidence="9" id="KW-0067">ATP-binding</keyword>
<feature type="domain" description="Disease resistance R13L4/SHOC-2-like LRR" evidence="15">
    <location>
        <begin position="84"/>
        <end position="197"/>
    </location>
</feature>
<dbReference type="Pfam" id="PF23598">
    <property type="entry name" value="LRR_14"/>
    <property type="match status" value="1"/>
</dbReference>
<dbReference type="InterPro" id="IPR021720">
    <property type="entry name" value="Malectin_dom"/>
</dbReference>
<comment type="caution">
    <text evidence="16">The sequence shown here is derived from an EMBL/GenBank/DDBJ whole genome shotgun (WGS) entry which is preliminary data.</text>
</comment>
<evidence type="ECO:0000256" key="11">
    <source>
        <dbReference type="ARBA" id="ARBA00023180"/>
    </source>
</evidence>
<dbReference type="Proteomes" id="UP001415857">
    <property type="component" value="Unassembled WGS sequence"/>
</dbReference>
<dbReference type="Gene3D" id="3.80.10.10">
    <property type="entry name" value="Ribonuclease Inhibitor"/>
    <property type="match status" value="2"/>
</dbReference>
<dbReference type="EMBL" id="JBBPBK010000016">
    <property type="protein sequence ID" value="KAK9267460.1"/>
    <property type="molecule type" value="Genomic_DNA"/>
</dbReference>
<sequence>MGTVFWKFNADSCHVEMVGSTVNRPNNSNANITCDCSFENNTCHIVAVDFAFNYLTGSIPVEWASLQLKFFSVVGNRLSGEIPKELGNFTSLTYLDLEANQFSGAVPLELGKLVNLKTLFLSSNRLNGYLPAEFAGLRNLTDFRINDNNFSGEIPDFIQNWKQLTRLEMLASGLKGPIPSSISVLEKLTQLKITDINGSPQNFPVLRNMTGLTLIVLRNCNISGEIPAYIWGMTSLQLLELRQKMDTVILNAKTHMEGEFVRAIKMSNALDDKLVQKDFNIADEAPGFVKPLIKQFNATVTNNILEIRFYWAGKGTTRFPVRGVYGPLISAISVDPGSRARIGIVSPTPHGWVKALIV</sequence>
<evidence type="ECO:0000256" key="3">
    <source>
        <dbReference type="ARBA" id="ARBA00022553"/>
    </source>
</evidence>
<dbReference type="GO" id="GO:0004674">
    <property type="term" value="F:protein serine/threonine kinase activity"/>
    <property type="evidence" value="ECO:0007669"/>
    <property type="project" value="UniProtKB-EC"/>
</dbReference>
<feature type="domain" description="Malectin" evidence="14">
    <location>
        <begin position="270"/>
        <end position="332"/>
    </location>
</feature>
<keyword evidence="8" id="KW-0547">Nucleotide-binding</keyword>
<dbReference type="FunFam" id="3.80.10.10:FF:000433">
    <property type="entry name" value="Putative LRR receptor-like serine/threonine-protein kinase isoform A"/>
    <property type="match status" value="1"/>
</dbReference>
<reference evidence="16 17" key="1">
    <citation type="journal article" date="2024" name="Plant J.">
        <title>Genome sequences and population genomics reveal climatic adaptation and genomic divergence between two closely related sweetgum species.</title>
        <authorList>
            <person name="Xu W.Q."/>
            <person name="Ren C.Q."/>
            <person name="Zhang X.Y."/>
            <person name="Comes H.P."/>
            <person name="Liu X.H."/>
            <person name="Li Y.G."/>
            <person name="Kettle C.J."/>
            <person name="Jalonen R."/>
            <person name="Gaisberger H."/>
            <person name="Ma Y.Z."/>
            <person name="Qiu Y.X."/>
        </authorList>
    </citation>
    <scope>NUCLEOTIDE SEQUENCE [LARGE SCALE GENOMIC DNA]</scope>
    <source>
        <strain evidence="16">Hangzhou</strain>
    </source>
</reference>
<dbReference type="PANTHER" id="PTHR48006:SF72">
    <property type="entry name" value="LRR RECEPTOR-LIKE SERINE_THREONINE-PROTEIN KINASE RFK1-RELATED"/>
    <property type="match status" value="1"/>
</dbReference>
<keyword evidence="17" id="KW-1185">Reference proteome</keyword>
<dbReference type="GO" id="GO:0005524">
    <property type="term" value="F:ATP binding"/>
    <property type="evidence" value="ECO:0007669"/>
    <property type="project" value="UniProtKB-KW"/>
</dbReference>
<dbReference type="GO" id="GO:0016020">
    <property type="term" value="C:membrane"/>
    <property type="evidence" value="ECO:0007669"/>
    <property type="project" value="UniProtKB-SubCell"/>
</dbReference>
<evidence type="ECO:0000313" key="16">
    <source>
        <dbReference type="EMBL" id="KAK9267460.1"/>
    </source>
</evidence>
<evidence type="ECO:0000256" key="7">
    <source>
        <dbReference type="ARBA" id="ARBA00022737"/>
    </source>
</evidence>
<dbReference type="SUPFAM" id="SSF52058">
    <property type="entry name" value="L domain-like"/>
    <property type="match status" value="1"/>
</dbReference>
<proteinExistence type="predicted"/>